<keyword evidence="2" id="KW-1185">Reference proteome</keyword>
<dbReference type="AlphaFoldDB" id="A0A5J4JLZ7"/>
<evidence type="ECO:0000313" key="2">
    <source>
        <dbReference type="Proteomes" id="UP000391919"/>
    </source>
</evidence>
<protein>
    <submittedName>
        <fullName evidence="1">Uncharacterized protein</fullName>
    </submittedName>
</protein>
<dbReference type="EMBL" id="BKZQ01000048">
    <property type="protein sequence ID" value="GER71417.1"/>
    <property type="molecule type" value="Genomic_DNA"/>
</dbReference>
<proteinExistence type="predicted"/>
<reference evidence="1 2" key="1">
    <citation type="submission" date="2019-09" db="EMBL/GenBank/DDBJ databases">
        <title>Draft genome sequence of Bacillus sp. JC-7.</title>
        <authorList>
            <person name="Tanaka N."/>
            <person name="Shiwa Y."/>
            <person name="Fujita N."/>
            <person name="Tanasupawat S."/>
        </authorList>
    </citation>
    <scope>NUCLEOTIDE SEQUENCE [LARGE SCALE GENOMIC DNA]</scope>
    <source>
        <strain evidence="1 2">JC-7</strain>
    </source>
</reference>
<dbReference type="Proteomes" id="UP000391919">
    <property type="component" value="Unassembled WGS sequence"/>
</dbReference>
<organism evidence="1 2">
    <name type="scientific">Weizmannia acidilactici</name>
    <dbReference type="NCBI Taxonomy" id="2607726"/>
    <lineage>
        <taxon>Bacteria</taxon>
        <taxon>Bacillati</taxon>
        <taxon>Bacillota</taxon>
        <taxon>Bacilli</taxon>
        <taxon>Bacillales</taxon>
        <taxon>Bacillaceae</taxon>
        <taxon>Heyndrickxia</taxon>
    </lineage>
</organism>
<sequence length="51" mass="5561">MAIAMRLAANMEIDMMRLRPIASLNTAENNIKTASVAVETERDRLATAGDI</sequence>
<accession>A0A5J4JLZ7</accession>
<name>A0A5J4JLZ7_9BACI</name>
<evidence type="ECO:0000313" key="1">
    <source>
        <dbReference type="EMBL" id="GER71417.1"/>
    </source>
</evidence>
<gene>
    <name evidence="1" type="ORF">BpJC7_27200</name>
</gene>
<comment type="caution">
    <text evidence="1">The sequence shown here is derived from an EMBL/GenBank/DDBJ whole genome shotgun (WGS) entry which is preliminary data.</text>
</comment>